<name>A0A2P6N4F8_9EUKA</name>
<dbReference type="GO" id="GO:0005829">
    <property type="term" value="C:cytosol"/>
    <property type="evidence" value="ECO:0007669"/>
    <property type="project" value="TreeGrafter"/>
</dbReference>
<evidence type="ECO:0000256" key="6">
    <source>
        <dbReference type="ARBA" id="ARBA00022833"/>
    </source>
</evidence>
<comment type="cofactor">
    <cofactor evidence="8">
        <name>Zn(2+)</name>
        <dbReference type="ChEBI" id="CHEBI:29105"/>
    </cofactor>
    <text evidence="8">Binds 1 zinc ion per subunit.</text>
</comment>
<dbReference type="PANTHER" id="PTHR11271">
    <property type="entry name" value="GUANINE DEAMINASE"/>
    <property type="match status" value="1"/>
</dbReference>
<evidence type="ECO:0000256" key="5">
    <source>
        <dbReference type="ARBA" id="ARBA00022801"/>
    </source>
</evidence>
<dbReference type="GO" id="GO:0008892">
    <property type="term" value="F:guanine deaminase activity"/>
    <property type="evidence" value="ECO:0007669"/>
    <property type="project" value="UniProtKB-UniRule"/>
</dbReference>
<evidence type="ECO:0000259" key="10">
    <source>
        <dbReference type="Pfam" id="PF01979"/>
    </source>
</evidence>
<keyword evidence="9" id="KW-0732">Signal</keyword>
<dbReference type="GO" id="GO:0006147">
    <property type="term" value="P:guanine catabolic process"/>
    <property type="evidence" value="ECO:0007669"/>
    <property type="project" value="UniProtKB-UniRule"/>
</dbReference>
<dbReference type="InterPro" id="IPR011059">
    <property type="entry name" value="Metal-dep_hydrolase_composite"/>
</dbReference>
<feature type="chain" id="PRO_5015168777" description="Guanine deaminase" evidence="9">
    <location>
        <begin position="21"/>
        <end position="467"/>
    </location>
</feature>
<comment type="caution">
    <text evidence="11">The sequence shown here is derived from an EMBL/GenBank/DDBJ whole genome shotgun (WGS) entry which is preliminary data.</text>
</comment>
<dbReference type="OrthoDB" id="194468at2759"/>
<dbReference type="NCBIfam" id="TIGR02967">
    <property type="entry name" value="guan_deamin"/>
    <property type="match status" value="1"/>
</dbReference>
<gene>
    <name evidence="11" type="ORF">PROFUN_00994</name>
</gene>
<evidence type="ECO:0000256" key="3">
    <source>
        <dbReference type="ARBA" id="ARBA00012781"/>
    </source>
</evidence>
<keyword evidence="4 8" id="KW-0479">Metal-binding</keyword>
<keyword evidence="5 8" id="KW-0378">Hydrolase</keyword>
<evidence type="ECO:0000313" key="12">
    <source>
        <dbReference type="Proteomes" id="UP000241769"/>
    </source>
</evidence>
<dbReference type="InterPro" id="IPR032466">
    <property type="entry name" value="Metal_Hydrolase"/>
</dbReference>
<evidence type="ECO:0000256" key="1">
    <source>
        <dbReference type="ARBA" id="ARBA00004984"/>
    </source>
</evidence>
<sequence>MIRQLRQALCLLFLVRFLAGDFSVYNAIMKGTLVHCLSLHKDDFQLWNDAIVGVSEKGTISFVGNGCDVKTLSEVYGFSVDQVTNLGRKFLIPGLIDTHLHAPQYAFTGTGTDLPLLEWLNRYTFPIESKYADLQIAEHAYTKAVKRVLSLGTTTGCYYATIHLPATKLLVQIINQLGQRAYVGKVNMDRNSPETYVESTENSLKDTEEFIQYCLASGEEGKRLVTPIITPRFVPSCTTELMTGLGRLAAQYNVPIQSHISENCDEVKWVKDLHPECESYTDVYEKHNLLNEKSVMAHGVYLKDEELQKFADAGAGISHCPTSNFQLASGVFNVRNALDKGVKVGLGTDVAGGYSSSMWESIRQAMNASNTFRFGREFNSVGYREAFALATVGGAEVLGLGERVGNFWPGKEFDALIVDPFVEGGPFDVFEWENEEQIFEKMVMMGDDRNIESVFVGGKLVAGTSKV</sequence>
<dbReference type="FunFam" id="3.20.20.140:FF:000022">
    <property type="entry name" value="Guanine deaminase"/>
    <property type="match status" value="1"/>
</dbReference>
<evidence type="ECO:0000256" key="7">
    <source>
        <dbReference type="ARBA" id="ARBA00051148"/>
    </source>
</evidence>
<feature type="signal peptide" evidence="9">
    <location>
        <begin position="1"/>
        <end position="20"/>
    </location>
</feature>
<evidence type="ECO:0000313" key="11">
    <source>
        <dbReference type="EMBL" id="PRP78821.1"/>
    </source>
</evidence>
<dbReference type="Proteomes" id="UP000241769">
    <property type="component" value="Unassembled WGS sequence"/>
</dbReference>
<dbReference type="InParanoid" id="A0A2P6N4F8"/>
<dbReference type="InterPro" id="IPR014311">
    <property type="entry name" value="Guanine_deaminase"/>
</dbReference>
<dbReference type="PANTHER" id="PTHR11271:SF6">
    <property type="entry name" value="GUANINE DEAMINASE"/>
    <property type="match status" value="1"/>
</dbReference>
<comment type="pathway">
    <text evidence="1 8">Purine metabolism; guanine degradation; xanthine from guanine: step 1/1.</text>
</comment>
<evidence type="ECO:0000256" key="4">
    <source>
        <dbReference type="ARBA" id="ARBA00022723"/>
    </source>
</evidence>
<protein>
    <recommendedName>
        <fullName evidence="3 8">Guanine deaminase</fullName>
        <shortName evidence="8">Guanase</shortName>
        <ecNumber evidence="3 8">3.5.4.3</ecNumber>
    </recommendedName>
    <alternativeName>
        <fullName evidence="8">Guanine aminohydrolase</fullName>
    </alternativeName>
</protein>
<comment type="catalytic activity">
    <reaction evidence="7 8">
        <text>guanine + H2O + H(+) = xanthine + NH4(+)</text>
        <dbReference type="Rhea" id="RHEA:14665"/>
        <dbReference type="ChEBI" id="CHEBI:15377"/>
        <dbReference type="ChEBI" id="CHEBI:15378"/>
        <dbReference type="ChEBI" id="CHEBI:16235"/>
        <dbReference type="ChEBI" id="CHEBI:17712"/>
        <dbReference type="ChEBI" id="CHEBI:28938"/>
        <dbReference type="EC" id="3.5.4.3"/>
    </reaction>
</comment>
<dbReference type="SUPFAM" id="SSF51556">
    <property type="entry name" value="Metallo-dependent hydrolases"/>
    <property type="match status" value="1"/>
</dbReference>
<comment type="similarity">
    <text evidence="2 8">Belongs to the metallo-dependent hydrolases superfamily. ATZ/TRZ family.</text>
</comment>
<dbReference type="InterPro" id="IPR006680">
    <property type="entry name" value="Amidohydro-rel"/>
</dbReference>
<dbReference type="Pfam" id="PF01979">
    <property type="entry name" value="Amidohydro_1"/>
    <property type="match status" value="1"/>
</dbReference>
<comment type="function">
    <text evidence="8">Catalyzes the hydrolytic deamination of guanine, producing xanthine and ammonia.</text>
</comment>
<dbReference type="STRING" id="1890364.A0A2P6N4F8"/>
<accession>A0A2P6N4F8</accession>
<evidence type="ECO:0000256" key="8">
    <source>
        <dbReference type="RuleBase" id="RU366009"/>
    </source>
</evidence>
<evidence type="ECO:0000256" key="9">
    <source>
        <dbReference type="SAM" id="SignalP"/>
    </source>
</evidence>
<dbReference type="GO" id="GO:0008270">
    <property type="term" value="F:zinc ion binding"/>
    <property type="evidence" value="ECO:0007669"/>
    <property type="project" value="UniProtKB-UniRule"/>
</dbReference>
<feature type="domain" description="Amidohydrolase-related" evidence="10">
    <location>
        <begin position="90"/>
        <end position="461"/>
    </location>
</feature>
<keyword evidence="6 8" id="KW-0862">Zinc</keyword>
<dbReference type="Gene3D" id="2.30.40.10">
    <property type="entry name" value="Urease, subunit C, domain 1"/>
    <property type="match status" value="1"/>
</dbReference>
<dbReference type="UniPathway" id="UPA00603">
    <property type="reaction ID" value="UER00660"/>
</dbReference>
<organism evidence="11 12">
    <name type="scientific">Planoprotostelium fungivorum</name>
    <dbReference type="NCBI Taxonomy" id="1890364"/>
    <lineage>
        <taxon>Eukaryota</taxon>
        <taxon>Amoebozoa</taxon>
        <taxon>Evosea</taxon>
        <taxon>Variosea</taxon>
        <taxon>Cavosteliida</taxon>
        <taxon>Cavosteliaceae</taxon>
        <taxon>Planoprotostelium</taxon>
    </lineage>
</organism>
<dbReference type="InterPro" id="IPR051607">
    <property type="entry name" value="Metallo-dep_hydrolases"/>
</dbReference>
<dbReference type="FunCoup" id="A0A2P6N4F8">
    <property type="interactions" value="63"/>
</dbReference>
<dbReference type="Gene3D" id="3.20.20.140">
    <property type="entry name" value="Metal-dependent hydrolases"/>
    <property type="match status" value="1"/>
</dbReference>
<proteinExistence type="inferred from homology"/>
<reference evidence="11 12" key="1">
    <citation type="journal article" date="2018" name="Genome Biol. Evol.">
        <title>Multiple Roots of Fruiting Body Formation in Amoebozoa.</title>
        <authorList>
            <person name="Hillmann F."/>
            <person name="Forbes G."/>
            <person name="Novohradska S."/>
            <person name="Ferling I."/>
            <person name="Riege K."/>
            <person name="Groth M."/>
            <person name="Westermann M."/>
            <person name="Marz M."/>
            <person name="Spaller T."/>
            <person name="Winckler T."/>
            <person name="Schaap P."/>
            <person name="Glockner G."/>
        </authorList>
    </citation>
    <scope>NUCLEOTIDE SEQUENCE [LARGE SCALE GENOMIC DNA]</scope>
    <source>
        <strain evidence="11 12">Jena</strain>
    </source>
</reference>
<evidence type="ECO:0000256" key="2">
    <source>
        <dbReference type="ARBA" id="ARBA00006745"/>
    </source>
</evidence>
<dbReference type="EMBL" id="MDYQ01000207">
    <property type="protein sequence ID" value="PRP78821.1"/>
    <property type="molecule type" value="Genomic_DNA"/>
</dbReference>
<dbReference type="AlphaFoldDB" id="A0A2P6N4F8"/>
<dbReference type="EC" id="3.5.4.3" evidence="3 8"/>
<keyword evidence="12" id="KW-1185">Reference proteome</keyword>